<evidence type="ECO:0000313" key="2">
    <source>
        <dbReference type="Proteomes" id="UP000524246"/>
    </source>
</evidence>
<gene>
    <name evidence="1" type="ORF">GYA55_08415</name>
</gene>
<evidence type="ECO:0000313" key="1">
    <source>
        <dbReference type="EMBL" id="NMC63179.1"/>
    </source>
</evidence>
<accession>A0A7X9IKJ2</accession>
<organism evidence="1 2">
    <name type="scientific">SAR324 cluster bacterium</name>
    <dbReference type="NCBI Taxonomy" id="2024889"/>
    <lineage>
        <taxon>Bacteria</taxon>
        <taxon>Deltaproteobacteria</taxon>
        <taxon>SAR324 cluster</taxon>
    </lineage>
</organism>
<name>A0A7X9IKJ2_9DELT</name>
<proteinExistence type="predicted"/>
<sequence length="68" mass="8201">MLQFLFSKTWKYFWVFAEIMAVRRFLKKRTHALYLQRMPNRLLSFPFTDALLRRVKKLGCEAKLMASG</sequence>
<comment type="caution">
    <text evidence="1">The sequence shown here is derived from an EMBL/GenBank/DDBJ whole genome shotgun (WGS) entry which is preliminary data.</text>
</comment>
<dbReference type="Proteomes" id="UP000524246">
    <property type="component" value="Unassembled WGS sequence"/>
</dbReference>
<protein>
    <submittedName>
        <fullName evidence="1">Uncharacterized protein</fullName>
    </submittedName>
</protein>
<dbReference type="EMBL" id="JAAZON010000373">
    <property type="protein sequence ID" value="NMC63179.1"/>
    <property type="molecule type" value="Genomic_DNA"/>
</dbReference>
<reference evidence="1 2" key="1">
    <citation type="journal article" date="2020" name="Biotechnol. Biofuels">
        <title>New insights from the biogas microbiome by comprehensive genome-resolved metagenomics of nearly 1600 species originating from multiple anaerobic digesters.</title>
        <authorList>
            <person name="Campanaro S."/>
            <person name="Treu L."/>
            <person name="Rodriguez-R L.M."/>
            <person name="Kovalovszki A."/>
            <person name="Ziels R.M."/>
            <person name="Maus I."/>
            <person name="Zhu X."/>
            <person name="Kougias P.G."/>
            <person name="Basile A."/>
            <person name="Luo G."/>
            <person name="Schluter A."/>
            <person name="Konstantinidis K.T."/>
            <person name="Angelidaki I."/>
        </authorList>
    </citation>
    <scope>NUCLEOTIDE SEQUENCE [LARGE SCALE GENOMIC DNA]</scope>
    <source>
        <strain evidence="1">AS27yjCOA_65</strain>
    </source>
</reference>
<dbReference type="AlphaFoldDB" id="A0A7X9IKJ2"/>